<dbReference type="GO" id="GO:0006352">
    <property type="term" value="P:DNA-templated transcription initiation"/>
    <property type="evidence" value="ECO:0007669"/>
    <property type="project" value="InterPro"/>
</dbReference>
<name>A0A4D4MIQ4_STRAX</name>
<keyword evidence="6" id="KW-0472">Membrane</keyword>
<organism evidence="9 10">
    <name type="scientific">Streptomyces avermitilis</name>
    <dbReference type="NCBI Taxonomy" id="33903"/>
    <lineage>
        <taxon>Bacteria</taxon>
        <taxon>Bacillati</taxon>
        <taxon>Actinomycetota</taxon>
        <taxon>Actinomycetes</taxon>
        <taxon>Kitasatosporales</taxon>
        <taxon>Streptomycetaceae</taxon>
        <taxon>Streptomyces</taxon>
    </lineage>
</organism>
<dbReference type="GO" id="GO:0003677">
    <property type="term" value="F:DNA binding"/>
    <property type="evidence" value="ECO:0007669"/>
    <property type="project" value="UniProtKB-KW"/>
</dbReference>
<keyword evidence="5" id="KW-0804">Transcription</keyword>
<keyword evidence="6" id="KW-1133">Transmembrane helix</keyword>
<keyword evidence="2" id="KW-0805">Transcription regulation</keyword>
<feature type="transmembrane region" description="Helical" evidence="6">
    <location>
        <begin position="195"/>
        <end position="218"/>
    </location>
</feature>
<keyword evidence="3" id="KW-0731">Sigma factor</keyword>
<evidence type="ECO:0000256" key="4">
    <source>
        <dbReference type="ARBA" id="ARBA00023125"/>
    </source>
</evidence>
<dbReference type="EMBL" id="BJHY01000001">
    <property type="protein sequence ID" value="GDY71555.1"/>
    <property type="molecule type" value="Genomic_DNA"/>
</dbReference>
<dbReference type="RefSeq" id="WP_159029027.1">
    <property type="nucleotide sequence ID" value="NZ_BAABTN010000034.1"/>
</dbReference>
<evidence type="ECO:0000313" key="9">
    <source>
        <dbReference type="EMBL" id="GDY71555.1"/>
    </source>
</evidence>
<dbReference type="EMBL" id="BJHX01000001">
    <property type="protein sequence ID" value="GDY68105.1"/>
    <property type="molecule type" value="Genomic_DNA"/>
</dbReference>
<evidence type="ECO:0000256" key="3">
    <source>
        <dbReference type="ARBA" id="ARBA00023082"/>
    </source>
</evidence>
<reference evidence="9 10" key="1">
    <citation type="submission" date="2019-04" db="EMBL/GenBank/DDBJ databases">
        <title>Draft genome sequences of Streptomyces avermitilis ATCC 31267.</title>
        <authorList>
            <person name="Komaki H."/>
            <person name="Tamura T."/>
            <person name="Hosoyama A."/>
        </authorList>
    </citation>
    <scope>NUCLEOTIDE SEQUENCE [LARGE SCALE GENOMIC DNA]</scope>
    <source>
        <strain evidence="9 10">ATCC 31267</strain>
    </source>
</reference>
<dbReference type="InterPro" id="IPR013324">
    <property type="entry name" value="RNA_pol_sigma_r3/r4-like"/>
</dbReference>
<dbReference type="InterPro" id="IPR036388">
    <property type="entry name" value="WH-like_DNA-bd_sf"/>
</dbReference>
<evidence type="ECO:0000313" key="10">
    <source>
        <dbReference type="Proteomes" id="UP000299211"/>
    </source>
</evidence>
<keyword evidence="4" id="KW-0238">DNA-binding</keyword>
<dbReference type="InterPro" id="IPR007627">
    <property type="entry name" value="RNA_pol_sigma70_r2"/>
</dbReference>
<dbReference type="PANTHER" id="PTHR43133:SF8">
    <property type="entry name" value="RNA POLYMERASE SIGMA FACTOR HI_1459-RELATED"/>
    <property type="match status" value="1"/>
</dbReference>
<reference evidence="8 11" key="2">
    <citation type="submission" date="2019-04" db="EMBL/GenBank/DDBJ databases">
        <title>Draft genome sequences of Streptomyces avermitilis NBRC 14893.</title>
        <authorList>
            <person name="Komaki H."/>
            <person name="Tamura T."/>
            <person name="Hosoyama A."/>
        </authorList>
    </citation>
    <scope>NUCLEOTIDE SEQUENCE [LARGE SCALE GENOMIC DNA]</scope>
    <source>
        <strain evidence="8 11">NBRC 14893</strain>
    </source>
</reference>
<keyword evidence="6" id="KW-0812">Transmembrane</keyword>
<protein>
    <recommendedName>
        <fullName evidence="7">RNA polymerase sigma-70 region 2 domain-containing protein</fullName>
    </recommendedName>
</protein>
<evidence type="ECO:0000313" key="11">
    <source>
        <dbReference type="Proteomes" id="UP000302139"/>
    </source>
</evidence>
<dbReference type="SUPFAM" id="SSF88946">
    <property type="entry name" value="Sigma2 domain of RNA polymerase sigma factors"/>
    <property type="match status" value="1"/>
</dbReference>
<dbReference type="InterPro" id="IPR013325">
    <property type="entry name" value="RNA_pol_sigma_r2"/>
</dbReference>
<dbReference type="Gene3D" id="1.10.1740.10">
    <property type="match status" value="1"/>
</dbReference>
<dbReference type="SUPFAM" id="SSF88659">
    <property type="entry name" value="Sigma3 and sigma4 domains of RNA polymerase sigma factors"/>
    <property type="match status" value="1"/>
</dbReference>
<evidence type="ECO:0000313" key="8">
    <source>
        <dbReference type="EMBL" id="GDY68105.1"/>
    </source>
</evidence>
<proteinExistence type="inferred from homology"/>
<evidence type="ECO:0000256" key="6">
    <source>
        <dbReference type="SAM" id="Phobius"/>
    </source>
</evidence>
<dbReference type="GO" id="GO:0016987">
    <property type="term" value="F:sigma factor activity"/>
    <property type="evidence" value="ECO:0007669"/>
    <property type="project" value="UniProtKB-KW"/>
</dbReference>
<comment type="similarity">
    <text evidence="1">Belongs to the sigma-70 factor family. ECF subfamily.</text>
</comment>
<sequence length="262" mass="28193">MSDDIGVEAPPWADAVREAFTEYGDDLLRKARGRLRRLGVPESVHSPEDVVQDAFLAALRLWPGIRNPRSWLERVVWQQCQDISDGLRRTVPAQSEGLDTAHPALWSSLGPRNPVDIEVEAGQVLEAILRLPPAQRTQAFQRLFLGWSYARISEDAGCGPSASRGVVFRATTAVREALSGFRGTRHGLPLRKSDLAAVGFLSALLSVAAGAIGLAAGLPLAHAAAWSLALLAGLGLGLAVTAARRGSRRRALRSGTGHHERR</sequence>
<evidence type="ECO:0000256" key="1">
    <source>
        <dbReference type="ARBA" id="ARBA00010641"/>
    </source>
</evidence>
<dbReference type="Proteomes" id="UP000299211">
    <property type="component" value="Unassembled WGS sequence"/>
</dbReference>
<dbReference type="AlphaFoldDB" id="A0A4D4MIQ4"/>
<feature type="domain" description="RNA polymerase sigma-70 region 2" evidence="7">
    <location>
        <begin position="21"/>
        <end position="82"/>
    </location>
</feature>
<dbReference type="Gene3D" id="1.10.10.10">
    <property type="entry name" value="Winged helix-like DNA-binding domain superfamily/Winged helix DNA-binding domain"/>
    <property type="match status" value="1"/>
</dbReference>
<accession>A0A4D4MIQ4</accession>
<dbReference type="PANTHER" id="PTHR43133">
    <property type="entry name" value="RNA POLYMERASE ECF-TYPE SIGMA FACTO"/>
    <property type="match status" value="1"/>
</dbReference>
<evidence type="ECO:0000256" key="2">
    <source>
        <dbReference type="ARBA" id="ARBA00023015"/>
    </source>
</evidence>
<evidence type="ECO:0000256" key="5">
    <source>
        <dbReference type="ARBA" id="ARBA00023163"/>
    </source>
</evidence>
<feature type="transmembrane region" description="Helical" evidence="6">
    <location>
        <begin position="224"/>
        <end position="243"/>
    </location>
</feature>
<gene>
    <name evidence="8" type="ORF">SAV14893_074980</name>
    <name evidence="9" type="ORF">SAV31267_010400</name>
</gene>
<dbReference type="Pfam" id="PF04542">
    <property type="entry name" value="Sigma70_r2"/>
    <property type="match status" value="1"/>
</dbReference>
<evidence type="ECO:0000259" key="7">
    <source>
        <dbReference type="Pfam" id="PF04542"/>
    </source>
</evidence>
<dbReference type="Proteomes" id="UP000302139">
    <property type="component" value="Unassembled WGS sequence"/>
</dbReference>
<dbReference type="InterPro" id="IPR039425">
    <property type="entry name" value="RNA_pol_sigma-70-like"/>
</dbReference>
<comment type="caution">
    <text evidence="9">The sequence shown here is derived from an EMBL/GenBank/DDBJ whole genome shotgun (WGS) entry which is preliminary data.</text>
</comment>